<name>A0AAE8YF68_9CAUD</name>
<evidence type="ECO:0000313" key="2">
    <source>
        <dbReference type="Proteomes" id="UP000828188"/>
    </source>
</evidence>
<protein>
    <submittedName>
        <fullName evidence="1">Uncharacterized protein</fullName>
    </submittedName>
</protein>
<organism evidence="1 2">
    <name type="scientific">Burkholderia phage BgManors32</name>
    <dbReference type="NCBI Taxonomy" id="2894335"/>
    <lineage>
        <taxon>Viruses</taxon>
        <taxon>Duplodnaviria</taxon>
        <taxon>Heunggongvirae</taxon>
        <taxon>Uroviricota</taxon>
        <taxon>Caudoviricetes</taxon>
        <taxon>Bigmanorsvirus</taxon>
        <taxon>Bigmanorsvirus bgmanors32</taxon>
    </lineage>
</organism>
<dbReference type="EMBL" id="OK665842">
    <property type="protein sequence ID" value="UEW68648.1"/>
    <property type="molecule type" value="Genomic_DNA"/>
</dbReference>
<evidence type="ECO:0000313" key="1">
    <source>
        <dbReference type="EMBL" id="UEW68648.1"/>
    </source>
</evidence>
<dbReference type="RefSeq" id="YP_010668250.1">
    <property type="nucleotide sequence ID" value="NC_070955.1"/>
</dbReference>
<sequence length="219" mass="24347">MNGIFESTEQALHVSFLVMSMPPRQKQTFRLTLIRILESIPKLTKRQAEWLDELYGSPGGTINFEGLTGDEIRAQCAMVVACVHDHLLKPERNAIWLRYACGQPARPASAGRAADPGIPPSDEWKRAVVHLRSYLRPSLTLTHGDAIAALLAAHSMPKQRQEGLSYREISDGTGVPLRTLERNAQIIRKRLAGLEGQAIKRLTPLFDRKFLTMAESVAA</sequence>
<keyword evidence="2" id="KW-1185">Reference proteome</keyword>
<dbReference type="KEGG" id="vg:77944393"/>
<reference evidence="1" key="1">
    <citation type="submission" date="2021-10" db="EMBL/GenBank/DDBJ databases">
        <authorList>
            <person name="Gelman D."/>
            <person name="Alkalay-Oren S."/>
            <person name="Coppenhagen-Glazer S."/>
            <person name="Hazan R."/>
        </authorList>
    </citation>
    <scope>NUCLEOTIDE SEQUENCE</scope>
</reference>
<dbReference type="Proteomes" id="UP000828188">
    <property type="component" value="Segment"/>
</dbReference>
<proteinExistence type="predicted"/>
<accession>A0AAE8YF68</accession>
<dbReference type="GeneID" id="77944393"/>